<reference evidence="5" key="1">
    <citation type="submission" date="2022-11" db="UniProtKB">
        <authorList>
            <consortium name="WormBaseParasite"/>
        </authorList>
    </citation>
    <scope>IDENTIFICATION</scope>
</reference>
<organism evidence="4 5">
    <name type="scientific">Globodera rostochiensis</name>
    <name type="common">Golden nematode worm</name>
    <name type="synonym">Heterodera rostochiensis</name>
    <dbReference type="NCBI Taxonomy" id="31243"/>
    <lineage>
        <taxon>Eukaryota</taxon>
        <taxon>Metazoa</taxon>
        <taxon>Ecdysozoa</taxon>
        <taxon>Nematoda</taxon>
        <taxon>Chromadorea</taxon>
        <taxon>Rhabditida</taxon>
        <taxon>Tylenchina</taxon>
        <taxon>Tylenchomorpha</taxon>
        <taxon>Tylenchoidea</taxon>
        <taxon>Heteroderidae</taxon>
        <taxon>Heteroderinae</taxon>
        <taxon>Globodera</taxon>
    </lineage>
</organism>
<feature type="compositionally biased region" description="Polar residues" evidence="2">
    <location>
        <begin position="2026"/>
        <end position="2047"/>
    </location>
</feature>
<feature type="compositionally biased region" description="Polar residues" evidence="2">
    <location>
        <begin position="584"/>
        <end position="594"/>
    </location>
</feature>
<dbReference type="Proteomes" id="UP000887572">
    <property type="component" value="Unplaced"/>
</dbReference>
<feature type="compositionally biased region" description="Polar residues" evidence="2">
    <location>
        <begin position="2636"/>
        <end position="2646"/>
    </location>
</feature>
<feature type="region of interest" description="Disordered" evidence="2">
    <location>
        <begin position="579"/>
        <end position="599"/>
    </location>
</feature>
<evidence type="ECO:0000256" key="2">
    <source>
        <dbReference type="SAM" id="MobiDB-lite"/>
    </source>
</evidence>
<accession>A0A914GYN3</accession>
<feature type="compositionally biased region" description="Basic residues" evidence="2">
    <location>
        <begin position="2650"/>
        <end position="2662"/>
    </location>
</feature>
<feature type="region of interest" description="Disordered" evidence="2">
    <location>
        <begin position="2631"/>
        <end position="2667"/>
    </location>
</feature>
<sequence>MLESLVAWVLNNYVGEYFKLNTDQLSIALLQGQVDLENVPLRTTALSKFDIPVQVKCGVIGALQLRIPLAHIRSQPWTLRLRDCVALLGPPSATSQFHDVQTVDKWQQQRCERWLDELETGHKRKLLEQLGIESTEDTIEQNSWWGASLLSSISNNIQVILENAHIRYECPSYNFGVTIQSLTIQTTNSNWRPGFVQSAEGVNIFKKIDITGFSIYWNPDDQQQQSNGVRLVPSYEMLKEELGVPSNDHQFILLPFSLEVRIEQNSSRFPLLRAVPSTPRFKLDIRSQRIELELNKRQIVQIQSLAQDWAQFDRARSHRKWRPIVSVHESPKQWWHFAIGRTLDATRAQRRFFSRAAVLARTRLLNAYARAYRRRLQVCVDVHIDNATGENDENSSLSCPPISHEDIALIKQIEHGLEFTYNVLHCLREAVFQQMLLKCGASKPLHSHDESPFEIVRPDNRLVTPPPTKGSAAQGWYGWITNWFAEGSANLNELKNNGQAAAGDEAVYLSMKPPKLTKHKLDPELKAVERRMEAEILQVLNESWDESTVLRRDNLLAEIALNVAKVFFRFSEEEATDKVKPSAASLNRSGSSEKPSPGATDVLQQLLTFDLSRLCMYNVFSTVSNNSRGQRKTAKLTKSFECDEFDDESLIYGSQQNKRTETRMENKKGTIFEENAKDFMDMDIALHPLLLEGKRRMFSGRRAKQFCVCSTSDLLPNWRCTTELNVSCAPLSIICDECALSGIFEPFTQKMQQRLGEEQQQNEENLLESDVSPTADTVTHQMFVSVAVPELIVELRSQKAAHGYLLNPKIGQEISSTCNLSESDTDFVRSIASSFARGNVHSLLMTFSRRDCQRLSKLELDFDSVLLEDIFQGCPQGFPLLNIDNDETDKAGLANHSKRSSRSCPDLTSCLDLEVGADGHKTTAKDEKCSTEQRHLTAAVEAQLLLGSSVPTSSMVCDHSVKNSNDESLRMPSRECVDQPIRRKMTTASNFNSSTTNPMSRRHSLRFVFVDGINADKHSEQQFNCQISGHFNDTEIEIGLNRRTWILLMDFLGLLKLHNCSSTMSGKSGCHSNYRINCELGANRIRLAMNYPENGQRLGLCVLDRPKFTVQTDVNVVDEPIQIWLVVDALRLTDSMPFYSNLYPERLVVVQHATDGSAAAAQPPLRINILKYRTRDPHCLLREFDFSLTAEVNGNVNYLHTHRFFSAFMDFWLQLAELYDKVSFSNSCRTTTDSDHSLMNGLKTRCKLSMDISGGEINLFVPLSQHSTQAIVVECCAVRARNNFCYSSSLRDLFAKHLVNNQCQPMNLMSAENESLLDALGITLRNLRIWHGIFVPKTGAEHHQQNRRKRMERHGFVKCFDAFEGMTLFSKAKQQIVMDKPDFSLTVDVFRNLSSVKQWGCLDYNLGELLIPQPETIPVELLEVPEEIGIGLSEKHLVFTLRIILKKVQFHLLTPISSIRPDVFGKFALLYIRSAKLFYDSFMDAQSEFDFICGGATLEDAREDQKEENMFRKIVQPSGRTFREARTTHSKSTGSSKSGSHSDDKNKKPLLFESHIKMRRDEAPVISLILAKARVILLMDWIETLKAFVLLNADFDVPPGGHHNVSASCSNLEVSKSGVLVRSVDPPHFVFHQQKTSTLLPHSSSDSNNSSRPPQQTGIDGSKFVLKVTLKECDLVALEDAHRKDTFALIAHTTAAIIVNNLADSAQIESQYEIKQLCFYWCVMDSQTDTCTQLTNDTTATATVAFERPSSPPPTSAAAGGGGNAYQQQQNLEHLLCIHQQVVRVELGTLVIRGLLKDFFIAKCVVDKFVEVWDQFHAEDIQFWSKSEQQQLMNSNSRHQPLFPTEMYTTSKSCAAFGGTFQNAKTIMSTKFLVKSDNLCVWLLEEGNKINTTPFLRLNIRDLSIIKAFSRVQVDFGLSIDYYRLRPVPGWEPLLEHCHKFGINLQFTESNKLSVRLKPGIESPIELTLTQPFIERTLDFVPHWNSIRKIVFDSEQSEGLDKLRYLFNQQRNNAVGNETRSKRSAVPSTSASYDMKNDGQQPTHGRTSLTDYETVKKKSNLVIGFHRPLSSTTGLGISLVGTVDEDGEHDGQKQEELCYGRLSGVRLNIVKSKATYRISCHVNSIQVDNQIFGTDRWHFLFCDPSALKDEPVAGLPALAFEMSYTPTELYDVFECFRLKLSNACILLDEQLMWRLVHFVQCVLSRPRVQGDDQQQQEEAAAAAVGREVEGMTTPASSFLDKNCFFGTLQLEVGNISLSVLTVDKSALPPSLRQLKESYNNQIILFNVENALVTLTPFCWLRSFCSVSRLLDTLGNFYLDELKRQKLNIIFAMDAFGNPTAFGNELKEGFQGLIFEGDLAGFAFGLGYGAANSISKLTSSMAQGVGSLTFDEKHEELRRRMRRAKPEQSGPLTHLYGGIKGLGVGVFGGLTAIVKNTVVATQEDGLISGIARGVTTGAIDTVTKPVQGMLDLAEGTASAVKEIVGAPLVRRAHFPDMRLRTSRVCSSLSGLLPSYSAETAEAQQELMRITGTYSLNDENRLLAVVPFLLYTNREGVRVVQRALISLMQCYIVCQVDGQPSTVTHRILFQHLKAVQLANDEQQHRQHSSGASTSAAATQQRFTRVEFVYNPDGRKPAQKSSSSSTLAFQQQQHHHYHHQQRHHHQQQEFTCSDRETAKLFIKQIMRAKALFDRRTTGGKVLQRNAKKLLPIFTI</sequence>
<dbReference type="PANTHER" id="PTHR16166">
    <property type="entry name" value="VACUOLAR PROTEIN SORTING-ASSOCIATED PROTEIN VPS13"/>
    <property type="match status" value="1"/>
</dbReference>
<dbReference type="GO" id="GO:0045053">
    <property type="term" value="P:protein retention in Golgi apparatus"/>
    <property type="evidence" value="ECO:0007669"/>
    <property type="project" value="TreeGrafter"/>
</dbReference>
<keyword evidence="4" id="KW-1185">Reference proteome</keyword>
<name>A0A914GYN3_GLORO</name>
<proteinExistence type="predicted"/>
<feature type="region of interest" description="Disordered" evidence="2">
    <location>
        <begin position="2014"/>
        <end position="2047"/>
    </location>
</feature>
<dbReference type="InterPro" id="IPR026847">
    <property type="entry name" value="VPS13"/>
</dbReference>
<dbReference type="InterPro" id="IPR026854">
    <property type="entry name" value="VPS13_N"/>
</dbReference>
<evidence type="ECO:0000256" key="1">
    <source>
        <dbReference type="ARBA" id="ARBA00022448"/>
    </source>
</evidence>
<dbReference type="GO" id="GO:0006623">
    <property type="term" value="P:protein targeting to vacuole"/>
    <property type="evidence" value="ECO:0007669"/>
    <property type="project" value="TreeGrafter"/>
</dbReference>
<dbReference type="Pfam" id="PF12624">
    <property type="entry name" value="VPS13_N"/>
    <property type="match status" value="1"/>
</dbReference>
<feature type="compositionally biased region" description="Low complexity" evidence="2">
    <location>
        <begin position="1530"/>
        <end position="1539"/>
    </location>
</feature>
<keyword evidence="1" id="KW-0813">Transport</keyword>
<dbReference type="PANTHER" id="PTHR16166:SF141">
    <property type="entry name" value="INTERMEMBRANE LIPID TRANSFER PROTEIN VPS13D"/>
    <property type="match status" value="1"/>
</dbReference>
<evidence type="ECO:0000313" key="5">
    <source>
        <dbReference type="WBParaSite" id="Gr19_v10_g11611.t1"/>
    </source>
</evidence>
<dbReference type="WBParaSite" id="Gr19_v10_g11611.t1">
    <property type="protein sequence ID" value="Gr19_v10_g11611.t1"/>
    <property type="gene ID" value="Gr19_v10_g11611"/>
</dbReference>
<evidence type="ECO:0000313" key="4">
    <source>
        <dbReference type="Proteomes" id="UP000887572"/>
    </source>
</evidence>
<protein>
    <submittedName>
        <fullName evidence="5">Vacuolar protein sorting-associated protein 13D</fullName>
    </submittedName>
</protein>
<feature type="region of interest" description="Disordered" evidence="2">
    <location>
        <begin position="1638"/>
        <end position="1659"/>
    </location>
</feature>
<dbReference type="GO" id="GO:0007005">
    <property type="term" value="P:mitochondrion organization"/>
    <property type="evidence" value="ECO:0007669"/>
    <property type="project" value="TreeGrafter"/>
</dbReference>
<feature type="domain" description="Chorein N-terminal" evidence="3">
    <location>
        <begin position="1"/>
        <end position="768"/>
    </location>
</feature>
<evidence type="ECO:0000259" key="3">
    <source>
        <dbReference type="Pfam" id="PF12624"/>
    </source>
</evidence>
<feature type="region of interest" description="Disordered" evidence="2">
    <location>
        <begin position="1519"/>
        <end position="1547"/>
    </location>
</feature>